<comment type="caution">
    <text evidence="1">The sequence shown here is derived from an EMBL/GenBank/DDBJ whole genome shotgun (WGS) entry which is preliminary data.</text>
</comment>
<reference evidence="1 2" key="1">
    <citation type="journal article" date="2019" name="Sci. Rep.">
        <title>Orb-weaving spider Araneus ventricosus genome elucidates the spidroin gene catalogue.</title>
        <authorList>
            <person name="Kono N."/>
            <person name="Nakamura H."/>
            <person name="Ohtoshi R."/>
            <person name="Moran D.A.P."/>
            <person name="Shinohara A."/>
            <person name="Yoshida Y."/>
            <person name="Fujiwara M."/>
            <person name="Mori M."/>
            <person name="Tomita M."/>
            <person name="Arakawa K."/>
        </authorList>
    </citation>
    <scope>NUCLEOTIDE SEQUENCE [LARGE SCALE GENOMIC DNA]</scope>
</reference>
<accession>A0A4Y2UZE9</accession>
<protein>
    <submittedName>
        <fullName evidence="1">Uncharacterized protein</fullName>
    </submittedName>
</protein>
<dbReference type="AlphaFoldDB" id="A0A4Y2UZE9"/>
<name>A0A4Y2UZE9_ARAVE</name>
<evidence type="ECO:0000313" key="2">
    <source>
        <dbReference type="Proteomes" id="UP000499080"/>
    </source>
</evidence>
<sequence>MPYNENIAELVGVKPVCSGSSMFAVWRKLREIDCEIDFQKEAENNLVVGSNQHSSTKLINSKSDVKDINSPILSMSSLESEFSSASIASSSQFSSSSISSQIIKRKDKPVSDNSVNFNVQNIDFPEIHFNTSAKNASSVSLNASDSLVGKYASSCEIGQKKVENKGNDMNSFLKNFESLITKFEGLMSSRDSLKNYDVKEKQSSSCQHCHKNWHQGYFVKSCQYNENVLTCCCHSMVCYNDVSVGTRNCSSCVANNLYRTLSQEGPCIVIPLQNLSNESLTRILSILSQNCSVKKATSNLLRKEEKNYGFQVC</sequence>
<proteinExistence type="predicted"/>
<dbReference type="EMBL" id="BGPR01041993">
    <property type="protein sequence ID" value="GBO18369.1"/>
    <property type="molecule type" value="Genomic_DNA"/>
</dbReference>
<dbReference type="Proteomes" id="UP000499080">
    <property type="component" value="Unassembled WGS sequence"/>
</dbReference>
<gene>
    <name evidence="1" type="ORF">AVEN_229730_1</name>
</gene>
<organism evidence="1 2">
    <name type="scientific">Araneus ventricosus</name>
    <name type="common">Orbweaver spider</name>
    <name type="synonym">Epeira ventricosa</name>
    <dbReference type="NCBI Taxonomy" id="182803"/>
    <lineage>
        <taxon>Eukaryota</taxon>
        <taxon>Metazoa</taxon>
        <taxon>Ecdysozoa</taxon>
        <taxon>Arthropoda</taxon>
        <taxon>Chelicerata</taxon>
        <taxon>Arachnida</taxon>
        <taxon>Araneae</taxon>
        <taxon>Araneomorphae</taxon>
        <taxon>Entelegynae</taxon>
        <taxon>Araneoidea</taxon>
        <taxon>Araneidae</taxon>
        <taxon>Araneus</taxon>
    </lineage>
</organism>
<evidence type="ECO:0000313" key="1">
    <source>
        <dbReference type="EMBL" id="GBO18369.1"/>
    </source>
</evidence>
<keyword evidence="2" id="KW-1185">Reference proteome</keyword>